<dbReference type="SUPFAM" id="SSF49503">
    <property type="entry name" value="Cupredoxins"/>
    <property type="match status" value="1"/>
</dbReference>
<evidence type="ECO:0000256" key="2">
    <source>
        <dbReference type="ARBA" id="ARBA00023008"/>
    </source>
</evidence>
<evidence type="ECO:0000313" key="4">
    <source>
        <dbReference type="EMBL" id="BCR04318.1"/>
    </source>
</evidence>
<keyword evidence="1" id="KW-0479">Metal-binding</keyword>
<keyword evidence="2" id="KW-0186">Copper</keyword>
<dbReference type="Proteomes" id="UP001319827">
    <property type="component" value="Chromosome"/>
</dbReference>
<dbReference type="PANTHER" id="PTHR38439:SF3">
    <property type="entry name" value="COPPER-RESISTANT CUPROPROTEIN COPI"/>
    <property type="match status" value="1"/>
</dbReference>
<dbReference type="Gene3D" id="2.60.40.420">
    <property type="entry name" value="Cupredoxins - blue copper proteins"/>
    <property type="match status" value="1"/>
</dbReference>
<accession>A0ABN6DW25</accession>
<keyword evidence="5" id="KW-1185">Reference proteome</keyword>
<gene>
    <name evidence="4" type="ORF">DESUT3_13870</name>
</gene>
<evidence type="ECO:0008006" key="6">
    <source>
        <dbReference type="Google" id="ProtNLM"/>
    </source>
</evidence>
<reference evidence="4 5" key="2">
    <citation type="journal article" date="2021" name="Int. J. Syst. Evol. Microbiol.">
        <title>Isolation and Polyphasic Characterization of Desulfuromonas versatilis sp. Nov., an Electrogenic Bacteria Capable of Versatile Metabolism Isolated from a Graphene Oxide-Reducing Enrichment Culture.</title>
        <authorList>
            <person name="Xie L."/>
            <person name="Yoshida N."/>
            <person name="Ishii S."/>
            <person name="Meng L."/>
        </authorList>
    </citation>
    <scope>NUCLEOTIDE SEQUENCE [LARGE SCALE GENOMIC DNA]</scope>
    <source>
        <strain evidence="4 5">NIT-T3</strain>
    </source>
</reference>
<reference evidence="4 5" key="1">
    <citation type="journal article" date="2016" name="C (Basel)">
        <title>Selective Growth of and Electricity Production by Marine Exoelectrogenic Bacteria in Self-Aggregated Hydrogel of Microbially Reduced Graphene Oxide.</title>
        <authorList>
            <person name="Yoshida N."/>
            <person name="Goto Y."/>
            <person name="Miyata Y."/>
        </authorList>
    </citation>
    <scope>NUCLEOTIDE SEQUENCE [LARGE SCALE GENOMIC DNA]</scope>
    <source>
        <strain evidence="4 5">NIT-T3</strain>
    </source>
</reference>
<feature type="chain" id="PRO_5046923517" description="Biphenyl 2,3-dioxygenase" evidence="3">
    <location>
        <begin position="26"/>
        <end position="153"/>
    </location>
</feature>
<evidence type="ECO:0000313" key="5">
    <source>
        <dbReference type="Proteomes" id="UP001319827"/>
    </source>
</evidence>
<sequence length="153" mass="16586">MKKTSSFISLFVAVAVFACMNLAVAAGDLTGQDPVEVKVRLGDEKGALRFFPDQLEFETGRLYKLVLHNPSTMKHYFSSEGLSRAVFTRKAQVLGADGSTIAEIKGQIREIEVYPGGTAEWWFVPVKTGTLKDLNCSIAGHAEGGMTGTITIK</sequence>
<dbReference type="EMBL" id="AP024355">
    <property type="protein sequence ID" value="BCR04318.1"/>
    <property type="molecule type" value="Genomic_DNA"/>
</dbReference>
<protein>
    <recommendedName>
        <fullName evidence="6">Biphenyl 2,3-dioxygenase</fullName>
    </recommendedName>
</protein>
<dbReference type="InterPro" id="IPR008972">
    <property type="entry name" value="Cupredoxin"/>
</dbReference>
<dbReference type="RefSeq" id="WP_221251772.1">
    <property type="nucleotide sequence ID" value="NZ_AP024355.1"/>
</dbReference>
<dbReference type="PANTHER" id="PTHR38439">
    <property type="entry name" value="AURACYANIN-B"/>
    <property type="match status" value="1"/>
</dbReference>
<dbReference type="InterPro" id="IPR050845">
    <property type="entry name" value="Cu-binding_ET"/>
</dbReference>
<evidence type="ECO:0000256" key="1">
    <source>
        <dbReference type="ARBA" id="ARBA00022723"/>
    </source>
</evidence>
<keyword evidence="3" id="KW-0732">Signal</keyword>
<organism evidence="4 5">
    <name type="scientific">Desulfuromonas versatilis</name>
    <dbReference type="NCBI Taxonomy" id="2802975"/>
    <lineage>
        <taxon>Bacteria</taxon>
        <taxon>Pseudomonadati</taxon>
        <taxon>Thermodesulfobacteriota</taxon>
        <taxon>Desulfuromonadia</taxon>
        <taxon>Desulfuromonadales</taxon>
        <taxon>Desulfuromonadaceae</taxon>
        <taxon>Desulfuromonas</taxon>
    </lineage>
</organism>
<feature type="signal peptide" evidence="3">
    <location>
        <begin position="1"/>
        <end position="25"/>
    </location>
</feature>
<proteinExistence type="predicted"/>
<evidence type="ECO:0000256" key="3">
    <source>
        <dbReference type="SAM" id="SignalP"/>
    </source>
</evidence>
<dbReference type="PROSITE" id="PS51257">
    <property type="entry name" value="PROKAR_LIPOPROTEIN"/>
    <property type="match status" value="1"/>
</dbReference>
<name>A0ABN6DW25_9BACT</name>